<keyword evidence="3" id="KW-1185">Reference proteome</keyword>
<feature type="region of interest" description="Disordered" evidence="1">
    <location>
        <begin position="38"/>
        <end position="108"/>
    </location>
</feature>
<dbReference type="AlphaFoldDB" id="A0A1Y2IKZ9"/>
<feature type="compositionally biased region" description="Basic and acidic residues" evidence="1">
    <location>
        <begin position="87"/>
        <end position="108"/>
    </location>
</feature>
<protein>
    <submittedName>
        <fullName evidence="2">Uncharacterized protein</fullName>
    </submittedName>
</protein>
<dbReference type="STRING" id="1353009.A0A1Y2IKZ9"/>
<evidence type="ECO:0000256" key="1">
    <source>
        <dbReference type="SAM" id="MobiDB-lite"/>
    </source>
</evidence>
<organism evidence="2 3">
    <name type="scientific">Trametes coccinea (strain BRFM310)</name>
    <name type="common">Pycnoporus coccineus</name>
    <dbReference type="NCBI Taxonomy" id="1353009"/>
    <lineage>
        <taxon>Eukaryota</taxon>
        <taxon>Fungi</taxon>
        <taxon>Dikarya</taxon>
        <taxon>Basidiomycota</taxon>
        <taxon>Agaricomycotina</taxon>
        <taxon>Agaricomycetes</taxon>
        <taxon>Polyporales</taxon>
        <taxon>Polyporaceae</taxon>
        <taxon>Trametes</taxon>
    </lineage>
</organism>
<feature type="compositionally biased region" description="Basic and acidic residues" evidence="1">
    <location>
        <begin position="50"/>
        <end position="70"/>
    </location>
</feature>
<feature type="region of interest" description="Disordered" evidence="1">
    <location>
        <begin position="1"/>
        <end position="24"/>
    </location>
</feature>
<proteinExistence type="predicted"/>
<evidence type="ECO:0000313" key="3">
    <source>
        <dbReference type="Proteomes" id="UP000193067"/>
    </source>
</evidence>
<accession>A0A1Y2IKZ9</accession>
<name>A0A1Y2IKZ9_TRAC3</name>
<dbReference type="EMBL" id="KZ084109">
    <property type="protein sequence ID" value="OSD01795.1"/>
    <property type="molecule type" value="Genomic_DNA"/>
</dbReference>
<gene>
    <name evidence="2" type="ORF">PYCCODRAFT_476007</name>
</gene>
<dbReference type="Proteomes" id="UP000193067">
    <property type="component" value="Unassembled WGS sequence"/>
</dbReference>
<evidence type="ECO:0000313" key="2">
    <source>
        <dbReference type="EMBL" id="OSD01795.1"/>
    </source>
</evidence>
<dbReference type="OrthoDB" id="2423701at2759"/>
<reference evidence="2 3" key="1">
    <citation type="journal article" date="2015" name="Biotechnol. Biofuels">
        <title>Enhanced degradation of softwood versus hardwood by the white-rot fungus Pycnoporus coccineus.</title>
        <authorList>
            <person name="Couturier M."/>
            <person name="Navarro D."/>
            <person name="Chevret D."/>
            <person name="Henrissat B."/>
            <person name="Piumi F."/>
            <person name="Ruiz-Duenas F.J."/>
            <person name="Martinez A.T."/>
            <person name="Grigoriev I.V."/>
            <person name="Riley R."/>
            <person name="Lipzen A."/>
            <person name="Berrin J.G."/>
            <person name="Master E.R."/>
            <person name="Rosso M.N."/>
        </authorList>
    </citation>
    <scope>NUCLEOTIDE SEQUENCE [LARGE SCALE GENOMIC DNA]</scope>
    <source>
        <strain evidence="2 3">BRFM310</strain>
    </source>
</reference>
<sequence length="157" mass="17837">MRDYTKAMEAVQQAADVDEEKKHTREIQEQMFKIQQALLSQREGESEEETLQRAMRDPEVAVSKNHERPYHAVHPPASAGQPRRSAGSHEEPDGQAEHHEAHQRGHHQDAVVLSLPPRRACACGRGLDGLSGVLLGFLRSDCFVWRKFTMPLYHIHC</sequence>